<dbReference type="GO" id="GO:0008083">
    <property type="term" value="F:growth factor activity"/>
    <property type="evidence" value="ECO:0007669"/>
    <property type="project" value="UniProtKB-UniRule"/>
</dbReference>
<protein>
    <recommendedName>
        <fullName evidence="10">Phytosulfokine</fullName>
    </recommendedName>
    <component>
        <recommendedName>
            <fullName evidence="10">Phytosulfokine-alpha</fullName>
            <shortName evidence="10">PSK-alpha</shortName>
            <shortName evidence="10">Phytosulfokine-a</shortName>
        </recommendedName>
    </component>
    <component>
        <recommendedName>
            <fullName evidence="10">Phytosulfokine-beta</fullName>
            <shortName evidence="10">PSK-beta</shortName>
            <shortName evidence="10">Phytosulfokine-b</shortName>
        </recommendedName>
    </component>
</protein>
<name>A0A8J5LNU8_ZINOF</name>
<keyword evidence="12" id="KW-1185">Reference proteome</keyword>
<dbReference type="PANTHER" id="PTHR33285:SF22">
    <property type="entry name" value="PHYTOSULFOKINES 6-RELATED"/>
    <property type="match status" value="1"/>
</dbReference>
<evidence type="ECO:0000256" key="7">
    <source>
        <dbReference type="ARBA" id="ARBA00022729"/>
    </source>
</evidence>
<dbReference type="GO" id="GO:0005576">
    <property type="term" value="C:extracellular region"/>
    <property type="evidence" value="ECO:0007669"/>
    <property type="project" value="UniProtKB-SubCell"/>
</dbReference>
<dbReference type="EMBL" id="JACMSC010000003">
    <property type="protein sequence ID" value="KAG6527480.1"/>
    <property type="molecule type" value="Genomic_DNA"/>
</dbReference>
<dbReference type="AlphaFoldDB" id="A0A8J5LNU8"/>
<keyword evidence="8 10" id="KW-0221">Differentiation</keyword>
<evidence type="ECO:0000256" key="3">
    <source>
        <dbReference type="ARBA" id="ARBA00010781"/>
    </source>
</evidence>
<evidence type="ECO:0000313" key="12">
    <source>
        <dbReference type="Proteomes" id="UP000734854"/>
    </source>
</evidence>
<comment type="PTM">
    <text evidence="10">Sulfation is important for activity and for the binding to a putative membrane receptor.</text>
</comment>
<feature type="chain" id="PRO_5035338929" description="Phytosulfokine" evidence="10">
    <location>
        <begin position="19"/>
        <end position="89"/>
    </location>
</feature>
<evidence type="ECO:0000256" key="4">
    <source>
        <dbReference type="ARBA" id="ARBA00022473"/>
    </source>
</evidence>
<evidence type="ECO:0000256" key="2">
    <source>
        <dbReference type="ARBA" id="ARBA00004613"/>
    </source>
</evidence>
<accession>A0A8J5LNU8</accession>
<dbReference type="Proteomes" id="UP000734854">
    <property type="component" value="Unassembled WGS sequence"/>
</dbReference>
<keyword evidence="4 10" id="KW-0217">Developmental protein</keyword>
<evidence type="ECO:0000256" key="9">
    <source>
        <dbReference type="ARBA" id="ARBA00023030"/>
    </source>
</evidence>
<proteinExistence type="inferred from homology"/>
<gene>
    <name evidence="11" type="ORF">ZIOFF_009583</name>
</gene>
<feature type="signal peptide" evidence="10">
    <location>
        <begin position="1"/>
        <end position="18"/>
    </location>
</feature>
<evidence type="ECO:0000256" key="6">
    <source>
        <dbReference type="ARBA" id="ARBA00022641"/>
    </source>
</evidence>
<comment type="subcellular location">
    <subcellularLocation>
        <location evidence="2 10">Secreted</location>
    </subcellularLocation>
</comment>
<comment type="caution">
    <text evidence="11">The sequence shown here is derived from an EMBL/GenBank/DDBJ whole genome shotgun (WGS) entry which is preliminary data.</text>
</comment>
<keyword evidence="5 10" id="KW-0964">Secreted</keyword>
<comment type="similarity">
    <text evidence="3 10">Belongs to the phytosulfokine family.</text>
</comment>
<evidence type="ECO:0000256" key="10">
    <source>
        <dbReference type="RuleBase" id="RU368031"/>
    </source>
</evidence>
<dbReference type="OrthoDB" id="1914102at2759"/>
<evidence type="ECO:0000256" key="8">
    <source>
        <dbReference type="ARBA" id="ARBA00022782"/>
    </source>
</evidence>
<keyword evidence="6 10" id="KW-0765">Sulfation</keyword>
<dbReference type="GO" id="GO:0008283">
    <property type="term" value="P:cell population proliferation"/>
    <property type="evidence" value="ECO:0007669"/>
    <property type="project" value="UniProtKB-UniRule"/>
</dbReference>
<dbReference type="PANTHER" id="PTHR33285">
    <property type="entry name" value="PHYTOSULFOKINES 3"/>
    <property type="match status" value="1"/>
</dbReference>
<organism evidence="11 12">
    <name type="scientific">Zingiber officinale</name>
    <name type="common">Ginger</name>
    <name type="synonym">Amomum zingiber</name>
    <dbReference type="NCBI Taxonomy" id="94328"/>
    <lineage>
        <taxon>Eukaryota</taxon>
        <taxon>Viridiplantae</taxon>
        <taxon>Streptophyta</taxon>
        <taxon>Embryophyta</taxon>
        <taxon>Tracheophyta</taxon>
        <taxon>Spermatophyta</taxon>
        <taxon>Magnoliopsida</taxon>
        <taxon>Liliopsida</taxon>
        <taxon>Zingiberales</taxon>
        <taxon>Zingiberaceae</taxon>
        <taxon>Zingiber</taxon>
    </lineage>
</organism>
<reference evidence="11 12" key="1">
    <citation type="submission" date="2020-08" db="EMBL/GenBank/DDBJ databases">
        <title>Plant Genome Project.</title>
        <authorList>
            <person name="Zhang R.-G."/>
        </authorList>
    </citation>
    <scope>NUCLEOTIDE SEQUENCE [LARGE SCALE GENOMIC DNA]</scope>
    <source>
        <tissue evidence="11">Rhizome</tissue>
    </source>
</reference>
<dbReference type="Pfam" id="PF06404">
    <property type="entry name" value="PSK"/>
    <property type="match status" value="1"/>
</dbReference>
<sequence>MRFYTPFFFFFLLTTTTASRFLGPPSPGLEATKLQQVKHAGELEEEDSNWENLIEMEKCEDGNEECLKRRVLLYEAHLDYIYTQHHPKP</sequence>
<evidence type="ECO:0000256" key="5">
    <source>
        <dbReference type="ARBA" id="ARBA00022525"/>
    </source>
</evidence>
<comment type="function">
    <text evidence="1 10">Promotes plant cell differentiation, organogenesis and somatic embryogenesis as well as cell proliferation.</text>
</comment>
<dbReference type="InterPro" id="IPR009438">
    <property type="entry name" value="Phytosulfokine"/>
</dbReference>
<evidence type="ECO:0000313" key="11">
    <source>
        <dbReference type="EMBL" id="KAG6527480.1"/>
    </source>
</evidence>
<dbReference type="GO" id="GO:0030154">
    <property type="term" value="P:cell differentiation"/>
    <property type="evidence" value="ECO:0007669"/>
    <property type="project" value="UniProtKB-UniRule"/>
</dbReference>
<keyword evidence="7 10" id="KW-0732">Signal</keyword>
<evidence type="ECO:0000256" key="1">
    <source>
        <dbReference type="ARBA" id="ARBA00003158"/>
    </source>
</evidence>
<comment type="PTM">
    <text evidence="10">PSK-alpha is produced by endopeptidase digestion. PSK-beta is produced from PSK-alpha by exopeptidase digestion.</text>
</comment>
<keyword evidence="9 10" id="KW-0339">Growth factor</keyword>